<evidence type="ECO:0000313" key="2">
    <source>
        <dbReference type="Proteomes" id="UP000676325"/>
    </source>
</evidence>
<evidence type="ECO:0000313" key="1">
    <source>
        <dbReference type="EMBL" id="MBR7831206.1"/>
    </source>
</evidence>
<dbReference type="RefSeq" id="WP_212522321.1">
    <property type="nucleotide sequence ID" value="NZ_JAGSOH010000196.1"/>
</dbReference>
<organism evidence="1 2">
    <name type="scientific">Actinospica acidithermotolerans</name>
    <dbReference type="NCBI Taxonomy" id="2828514"/>
    <lineage>
        <taxon>Bacteria</taxon>
        <taxon>Bacillati</taxon>
        <taxon>Actinomycetota</taxon>
        <taxon>Actinomycetes</taxon>
        <taxon>Catenulisporales</taxon>
        <taxon>Actinospicaceae</taxon>
        <taxon>Actinospica</taxon>
    </lineage>
</organism>
<dbReference type="Proteomes" id="UP000676325">
    <property type="component" value="Unassembled WGS sequence"/>
</dbReference>
<dbReference type="EMBL" id="JAGSOH010000196">
    <property type="protein sequence ID" value="MBR7831206.1"/>
    <property type="molecule type" value="Genomic_DNA"/>
</dbReference>
<name>A0A941IQ99_9ACTN</name>
<reference evidence="1" key="1">
    <citation type="submission" date="2021-04" db="EMBL/GenBank/DDBJ databases">
        <title>Genome based classification of Actinospica acidithermotolerans sp. nov., an actinobacterium isolated from an Indonesian hot spring.</title>
        <authorList>
            <person name="Kusuma A.B."/>
            <person name="Putra K.E."/>
            <person name="Nafisah S."/>
            <person name="Loh J."/>
            <person name="Nouioui I."/>
            <person name="Goodfellow M."/>
        </authorList>
    </citation>
    <scope>NUCLEOTIDE SEQUENCE</scope>
    <source>
        <strain evidence="1">MGRD01-02</strain>
    </source>
</reference>
<keyword evidence="2" id="KW-1185">Reference proteome</keyword>
<gene>
    <name evidence="1" type="ORF">KDK95_33175</name>
</gene>
<protein>
    <submittedName>
        <fullName evidence="1">Uncharacterized protein</fullName>
    </submittedName>
</protein>
<proteinExistence type="predicted"/>
<dbReference type="AlphaFoldDB" id="A0A941IQ99"/>
<comment type="caution">
    <text evidence="1">The sequence shown here is derived from an EMBL/GenBank/DDBJ whole genome shotgun (WGS) entry which is preliminary data.</text>
</comment>
<sequence length="79" mass="8171">MMENEPEIDDVASPSEQQLIEVRRAAEAGREPGDAFDAAYAKQSGRSQGTADAVEGAVESAAAAAIEALEAGHGAHHPR</sequence>
<accession>A0A941IQ99</accession>